<dbReference type="GO" id="GO:0034982">
    <property type="term" value="P:mitochondrial protein processing"/>
    <property type="evidence" value="ECO:0007669"/>
    <property type="project" value="TreeGrafter"/>
</dbReference>
<keyword evidence="10 13" id="KW-0067">ATP-binding</keyword>
<protein>
    <submittedName>
        <fullName evidence="17">AFG3-like protein 2</fullName>
    </submittedName>
</protein>
<organism evidence="17 18">
    <name type="scientific">Acipenser ruthenus</name>
    <name type="common">Sterlet sturgeon</name>
    <dbReference type="NCBI Taxonomy" id="7906"/>
    <lineage>
        <taxon>Eukaryota</taxon>
        <taxon>Metazoa</taxon>
        <taxon>Chordata</taxon>
        <taxon>Craniata</taxon>
        <taxon>Vertebrata</taxon>
        <taxon>Euteleostomi</taxon>
        <taxon>Actinopterygii</taxon>
        <taxon>Chondrostei</taxon>
        <taxon>Acipenseriformes</taxon>
        <taxon>Acipenseridae</taxon>
        <taxon>Acipenser</taxon>
    </lineage>
</organism>
<evidence type="ECO:0000256" key="5">
    <source>
        <dbReference type="ARBA" id="ARBA00022670"/>
    </source>
</evidence>
<keyword evidence="5" id="KW-0645">Protease</keyword>
<feature type="domain" description="AAA+ ATPase" evidence="16">
    <location>
        <begin position="262"/>
        <end position="401"/>
    </location>
</feature>
<dbReference type="InterPro" id="IPR003960">
    <property type="entry name" value="ATPase_AAA_CS"/>
</dbReference>
<evidence type="ECO:0000256" key="1">
    <source>
        <dbReference type="ARBA" id="ARBA00001947"/>
    </source>
</evidence>
<dbReference type="FunFam" id="1.10.8.60:FF:000019">
    <property type="entry name" value="AFG3-like AAA ATPase 2"/>
    <property type="match status" value="1"/>
</dbReference>
<dbReference type="PANTHER" id="PTHR43655:SF9">
    <property type="entry name" value="AFG3-LIKE PROTEIN 2"/>
    <property type="match status" value="1"/>
</dbReference>
<comment type="subcellular location">
    <subcellularLocation>
        <location evidence="2">Mitochondrion</location>
    </subcellularLocation>
</comment>
<dbReference type="InterPro" id="IPR041569">
    <property type="entry name" value="AAA_lid_3"/>
</dbReference>
<keyword evidence="7 13" id="KW-0547">Nucleotide-binding</keyword>
<dbReference type="Proteomes" id="UP000289886">
    <property type="component" value="Unassembled WGS sequence"/>
</dbReference>
<proteinExistence type="inferred from homology"/>
<dbReference type="Pfam" id="PF00004">
    <property type="entry name" value="AAA"/>
    <property type="match status" value="1"/>
</dbReference>
<dbReference type="Gene3D" id="3.40.1690.20">
    <property type="match status" value="1"/>
</dbReference>
<dbReference type="PROSITE" id="PS00674">
    <property type="entry name" value="AAA"/>
    <property type="match status" value="1"/>
</dbReference>
<feature type="transmembrane region" description="Helical" evidence="15">
    <location>
        <begin position="65"/>
        <end position="84"/>
    </location>
</feature>
<dbReference type="InterPro" id="IPR003593">
    <property type="entry name" value="AAA+_ATPase"/>
</dbReference>
<dbReference type="InterPro" id="IPR037219">
    <property type="entry name" value="Peptidase_M41-like"/>
</dbReference>
<keyword evidence="15" id="KW-0812">Transmembrane</keyword>
<comment type="similarity">
    <text evidence="13">Belongs to the AAA ATPase family.</text>
</comment>
<dbReference type="CDD" id="cd19501">
    <property type="entry name" value="RecA-like_FtsH"/>
    <property type="match status" value="1"/>
</dbReference>
<evidence type="ECO:0000256" key="9">
    <source>
        <dbReference type="ARBA" id="ARBA00022833"/>
    </source>
</evidence>
<dbReference type="InterPro" id="IPR050928">
    <property type="entry name" value="ATP-dep_Zn_Metalloprotease"/>
</dbReference>
<evidence type="ECO:0000256" key="12">
    <source>
        <dbReference type="ARBA" id="ARBA00023128"/>
    </source>
</evidence>
<reference evidence="17 18" key="1">
    <citation type="submission" date="2019-01" db="EMBL/GenBank/DDBJ databases">
        <title>Draft Genome and Complete Hox-Cluster Characterization of the Sterlet Sturgeon (Acipenser ruthenus).</title>
        <authorList>
            <person name="Wei Q."/>
        </authorList>
    </citation>
    <scope>NUCLEOTIDE SEQUENCE [LARGE SCALE GENOMIC DNA]</scope>
    <source>
        <strain evidence="17">WHYD16114868_AA</strain>
        <tissue evidence="17">Blood</tissue>
    </source>
</reference>
<gene>
    <name evidence="17" type="ORF">EOD39_8963</name>
</gene>
<comment type="cofactor">
    <cofactor evidence="1">
        <name>Zn(2+)</name>
        <dbReference type="ChEBI" id="CHEBI:29105"/>
    </cofactor>
</comment>
<evidence type="ECO:0000313" key="17">
    <source>
        <dbReference type="EMBL" id="RXM29259.1"/>
    </source>
</evidence>
<dbReference type="GO" id="GO:0008270">
    <property type="term" value="F:zinc ion binding"/>
    <property type="evidence" value="ECO:0007669"/>
    <property type="project" value="InterPro"/>
</dbReference>
<dbReference type="Gene3D" id="1.20.58.760">
    <property type="entry name" value="Peptidase M41"/>
    <property type="match status" value="1"/>
</dbReference>
<keyword evidence="11" id="KW-0482">Metalloprotease</keyword>
<dbReference type="Pfam" id="PF06480">
    <property type="entry name" value="FtsH_ext"/>
    <property type="match status" value="1"/>
</dbReference>
<feature type="compositionally biased region" description="Gly residues" evidence="14">
    <location>
        <begin position="25"/>
        <end position="39"/>
    </location>
</feature>
<dbReference type="GO" id="GO:0005745">
    <property type="term" value="C:m-AAA complex"/>
    <property type="evidence" value="ECO:0007669"/>
    <property type="project" value="TreeGrafter"/>
</dbReference>
<dbReference type="GO" id="GO:0016887">
    <property type="term" value="F:ATP hydrolysis activity"/>
    <property type="evidence" value="ECO:0007669"/>
    <property type="project" value="InterPro"/>
</dbReference>
<evidence type="ECO:0000259" key="16">
    <source>
        <dbReference type="SMART" id="SM00382"/>
    </source>
</evidence>
<evidence type="ECO:0000256" key="10">
    <source>
        <dbReference type="ARBA" id="ARBA00022840"/>
    </source>
</evidence>
<dbReference type="FunFam" id="3.40.50.300:FF:000001">
    <property type="entry name" value="ATP-dependent zinc metalloprotease FtsH"/>
    <property type="match status" value="1"/>
</dbReference>
<evidence type="ECO:0000256" key="4">
    <source>
        <dbReference type="ARBA" id="ARBA00010550"/>
    </source>
</evidence>
<evidence type="ECO:0000256" key="13">
    <source>
        <dbReference type="RuleBase" id="RU003651"/>
    </source>
</evidence>
<dbReference type="SUPFAM" id="SSF52540">
    <property type="entry name" value="P-loop containing nucleoside triphosphate hydrolases"/>
    <property type="match status" value="1"/>
</dbReference>
<evidence type="ECO:0000256" key="14">
    <source>
        <dbReference type="SAM" id="MobiDB-lite"/>
    </source>
</evidence>
<evidence type="ECO:0000256" key="7">
    <source>
        <dbReference type="ARBA" id="ARBA00022741"/>
    </source>
</evidence>
<dbReference type="EMBL" id="SCEB01215498">
    <property type="protein sequence ID" value="RXM29259.1"/>
    <property type="molecule type" value="Genomic_DNA"/>
</dbReference>
<accession>A0A444U2C2</accession>
<evidence type="ECO:0000256" key="2">
    <source>
        <dbReference type="ARBA" id="ARBA00004173"/>
    </source>
</evidence>
<dbReference type="GO" id="GO:0004176">
    <property type="term" value="F:ATP-dependent peptidase activity"/>
    <property type="evidence" value="ECO:0007669"/>
    <property type="project" value="InterPro"/>
</dbReference>
<comment type="caution">
    <text evidence="17">The sequence shown here is derived from an EMBL/GenBank/DDBJ whole genome shotgun (WGS) entry which is preliminary data.</text>
</comment>
<dbReference type="SMART" id="SM00382">
    <property type="entry name" value="AAA"/>
    <property type="match status" value="1"/>
</dbReference>
<dbReference type="Pfam" id="PF01434">
    <property type="entry name" value="Peptidase_M41"/>
    <property type="match status" value="1"/>
</dbReference>
<comment type="similarity">
    <text evidence="3">In the C-terminal section; belongs to the peptidase M41 family.</text>
</comment>
<dbReference type="GO" id="GO:0004222">
    <property type="term" value="F:metalloendopeptidase activity"/>
    <property type="evidence" value="ECO:0007669"/>
    <property type="project" value="InterPro"/>
</dbReference>
<dbReference type="InterPro" id="IPR003959">
    <property type="entry name" value="ATPase_AAA_core"/>
</dbReference>
<dbReference type="InterPro" id="IPR011546">
    <property type="entry name" value="Pept_M41_FtsH_extracell"/>
</dbReference>
<dbReference type="FunFam" id="3.40.1690.20:FF:000001">
    <property type="entry name" value="AFG3-like AAA ATPase 2"/>
    <property type="match status" value="1"/>
</dbReference>
<keyword evidence="6" id="KW-0479">Metal-binding</keyword>
<keyword evidence="12" id="KW-0496">Mitochondrion</keyword>
<dbReference type="InterPro" id="IPR000642">
    <property type="entry name" value="Peptidase_M41"/>
</dbReference>
<dbReference type="PANTHER" id="PTHR43655">
    <property type="entry name" value="ATP-DEPENDENT PROTEASE"/>
    <property type="match status" value="1"/>
</dbReference>
<keyword evidence="8" id="KW-0378">Hydrolase</keyword>
<dbReference type="AlphaFoldDB" id="A0A444U2C2"/>
<dbReference type="Gene3D" id="1.10.8.60">
    <property type="match status" value="1"/>
</dbReference>
<feature type="region of interest" description="Disordered" evidence="14">
    <location>
        <begin position="604"/>
        <end position="648"/>
    </location>
</feature>
<feature type="region of interest" description="Disordered" evidence="14">
    <location>
        <begin position="12"/>
        <end position="45"/>
    </location>
</feature>
<evidence type="ECO:0000256" key="6">
    <source>
        <dbReference type="ARBA" id="ARBA00022723"/>
    </source>
</evidence>
<evidence type="ECO:0000256" key="3">
    <source>
        <dbReference type="ARBA" id="ARBA00010044"/>
    </source>
</evidence>
<evidence type="ECO:0000256" key="15">
    <source>
        <dbReference type="SAM" id="Phobius"/>
    </source>
</evidence>
<dbReference type="SUPFAM" id="SSF140990">
    <property type="entry name" value="FtsH protease domain-like"/>
    <property type="match status" value="1"/>
</dbReference>
<evidence type="ECO:0000256" key="8">
    <source>
        <dbReference type="ARBA" id="ARBA00022801"/>
    </source>
</evidence>
<sequence>MNGTVPTHVSLLEAKPANDQRSSGSSGGGGEAGGGGGSKRGGRKDESTWWARFQKGDIPWDDKEFRLYFMGCAAFWAAVTYYFFFWNSGREVTWKDFLNNYLSKGFVDRLEVVNKRYVRVIFTPGKLPVDGQYVWFNIGSVDTFERNLETAQLELGIEGENKLPVVYATESDGSFLLSMLPTVLIIGFLLYTLRRGPTGGGRSGRGMGGLFSVGETTAKVLRDEIDIKFKDVAGCEEAKLEIMEFVNFLKNPKQYQDLGAKIPKGAILTGPPGTGKTLLAKATAGEANVPFITVNGSEFLEMFVGVGPARVRDLFVMARKNAPCILFIDEIDAVGRKRGRGNFGGQSEQENTLNQLLVEMDGFNTVTNVVVLAGTNRPDILDPALMRPGRFDRQIYIGHPDIKGRASIFKVHLRPLKLEVGLDKESLARKMAALTPGFSGADIANLCNEAALIAARHLSDAINQKHFEQAIERVIGGLEKKTQVLQPTEKKTVAYHEAGHAVSIIPRGKGLGYAQYLPKEQYLYTKEQLLDRMCMTLGGRVSEEIFFGQITTGAQDDLKKVTQSAYAQVALRLLEKEVIDKNDMVELLGGRPFSEKSTYEEFVEGTGGLDEDTTLPEGLKDWNKDREKEKEESTDEQIARHITGGMPF</sequence>
<name>A0A444U2C2_ACIRT</name>
<dbReference type="GO" id="GO:0005524">
    <property type="term" value="F:ATP binding"/>
    <property type="evidence" value="ECO:0007669"/>
    <property type="project" value="UniProtKB-KW"/>
</dbReference>
<dbReference type="InterPro" id="IPR027417">
    <property type="entry name" value="P-loop_NTPase"/>
</dbReference>
<evidence type="ECO:0000256" key="11">
    <source>
        <dbReference type="ARBA" id="ARBA00023049"/>
    </source>
</evidence>
<evidence type="ECO:0000313" key="18">
    <source>
        <dbReference type="Proteomes" id="UP000289886"/>
    </source>
</evidence>
<keyword evidence="15" id="KW-0472">Membrane</keyword>
<dbReference type="Gene3D" id="3.40.50.300">
    <property type="entry name" value="P-loop containing nucleotide triphosphate hydrolases"/>
    <property type="match status" value="1"/>
</dbReference>
<feature type="compositionally biased region" description="Basic and acidic residues" evidence="14">
    <location>
        <begin position="618"/>
        <end position="631"/>
    </location>
</feature>
<keyword evidence="18" id="KW-1185">Reference proteome</keyword>
<keyword evidence="15" id="KW-1133">Transmembrane helix</keyword>
<comment type="similarity">
    <text evidence="4">In the N-terminal section; belongs to the AAA ATPase family.</text>
</comment>
<keyword evidence="9" id="KW-0862">Zinc</keyword>
<dbReference type="Pfam" id="PF17862">
    <property type="entry name" value="AAA_lid_3"/>
    <property type="match status" value="1"/>
</dbReference>
<feature type="transmembrane region" description="Helical" evidence="15">
    <location>
        <begin position="173"/>
        <end position="193"/>
    </location>
</feature>